<organism evidence="2">
    <name type="scientific">Brassica napus</name>
    <name type="common">Rape</name>
    <dbReference type="NCBI Taxonomy" id="3708"/>
    <lineage>
        <taxon>Eukaryota</taxon>
        <taxon>Viridiplantae</taxon>
        <taxon>Streptophyta</taxon>
        <taxon>Embryophyta</taxon>
        <taxon>Tracheophyta</taxon>
        <taxon>Spermatophyta</taxon>
        <taxon>Magnoliopsida</taxon>
        <taxon>eudicotyledons</taxon>
        <taxon>Gunneridae</taxon>
        <taxon>Pentapetalae</taxon>
        <taxon>rosids</taxon>
        <taxon>malvids</taxon>
        <taxon>Brassicales</taxon>
        <taxon>Brassicaceae</taxon>
        <taxon>Brassiceae</taxon>
        <taxon>Brassica</taxon>
    </lineage>
</organism>
<name>A0A816P500_BRANA</name>
<protein>
    <submittedName>
        <fullName evidence="2">(rape) hypothetical protein</fullName>
    </submittedName>
</protein>
<dbReference type="Proteomes" id="UP001295469">
    <property type="component" value="Chromosome A09"/>
</dbReference>
<accession>A0A816P500</accession>
<feature type="compositionally biased region" description="Basic and acidic residues" evidence="1">
    <location>
        <begin position="99"/>
        <end position="109"/>
    </location>
</feature>
<reference evidence="2" key="1">
    <citation type="submission" date="2021-01" db="EMBL/GenBank/DDBJ databases">
        <authorList>
            <consortium name="Genoscope - CEA"/>
            <person name="William W."/>
        </authorList>
    </citation>
    <scope>NUCLEOTIDE SEQUENCE</scope>
</reference>
<proteinExistence type="predicted"/>
<evidence type="ECO:0000313" key="2">
    <source>
        <dbReference type="EMBL" id="CAF2043961.1"/>
    </source>
</evidence>
<dbReference type="AlphaFoldDB" id="A0A816P500"/>
<sequence>SDLIGQVLDLSDLDTVHCTGGKERKKLETSSECIQHHVFSQAIIITESGDNKLDKKFVSHKWMQCSEKTLGELFESTEAPLLLEDNEPNEAASTPSSKRKSEENKDTPDKTSTSKKPCTKVIKKEKK</sequence>
<feature type="non-terminal residue" evidence="2">
    <location>
        <position position="127"/>
    </location>
</feature>
<dbReference type="EMBL" id="HG994363">
    <property type="protein sequence ID" value="CAF2043961.1"/>
    <property type="molecule type" value="Genomic_DNA"/>
</dbReference>
<feature type="region of interest" description="Disordered" evidence="1">
    <location>
        <begin position="76"/>
        <end position="127"/>
    </location>
</feature>
<feature type="compositionally biased region" description="Basic residues" evidence="1">
    <location>
        <begin position="117"/>
        <end position="127"/>
    </location>
</feature>
<evidence type="ECO:0000256" key="1">
    <source>
        <dbReference type="SAM" id="MobiDB-lite"/>
    </source>
</evidence>
<gene>
    <name evidence="2" type="ORF">DARMORV10_A09P32640.1</name>
</gene>